<dbReference type="InterPro" id="IPR016032">
    <property type="entry name" value="Sig_transdc_resp-reg_C-effctor"/>
</dbReference>
<evidence type="ECO:0000313" key="9">
    <source>
        <dbReference type="EMBL" id="MFB9760093.1"/>
    </source>
</evidence>
<evidence type="ECO:0000256" key="1">
    <source>
        <dbReference type="ARBA" id="ARBA00004496"/>
    </source>
</evidence>
<dbReference type="InterPro" id="IPR058245">
    <property type="entry name" value="NreC/VraR/RcsB-like_REC"/>
</dbReference>
<dbReference type="InterPro" id="IPR001789">
    <property type="entry name" value="Sig_transdc_resp-reg_receiver"/>
</dbReference>
<evidence type="ECO:0000256" key="6">
    <source>
        <dbReference type="PROSITE-ProRule" id="PRU00169"/>
    </source>
</evidence>
<keyword evidence="4" id="KW-0238">DNA-binding</keyword>
<dbReference type="PANTHER" id="PTHR43214">
    <property type="entry name" value="TWO-COMPONENT RESPONSE REGULATOR"/>
    <property type="match status" value="1"/>
</dbReference>
<keyword evidence="5" id="KW-0804">Transcription</keyword>
<reference evidence="9 10" key="1">
    <citation type="submission" date="2024-09" db="EMBL/GenBank/DDBJ databases">
        <authorList>
            <person name="Sun Q."/>
            <person name="Mori K."/>
        </authorList>
    </citation>
    <scope>NUCLEOTIDE SEQUENCE [LARGE SCALE GENOMIC DNA]</scope>
    <source>
        <strain evidence="9 10">JCM 11201</strain>
    </source>
</reference>
<dbReference type="Proteomes" id="UP001589609">
    <property type="component" value="Unassembled WGS sequence"/>
</dbReference>
<evidence type="ECO:0000259" key="7">
    <source>
        <dbReference type="PROSITE" id="PS50043"/>
    </source>
</evidence>
<dbReference type="SMART" id="SM00448">
    <property type="entry name" value="REC"/>
    <property type="match status" value="1"/>
</dbReference>
<protein>
    <submittedName>
        <fullName evidence="9">Response regulator</fullName>
    </submittedName>
</protein>
<accession>A0ABV5WI53</accession>
<dbReference type="Pfam" id="PF00196">
    <property type="entry name" value="GerE"/>
    <property type="match status" value="1"/>
</dbReference>
<feature type="domain" description="HTH luxR-type" evidence="7">
    <location>
        <begin position="146"/>
        <end position="211"/>
    </location>
</feature>
<evidence type="ECO:0000256" key="2">
    <source>
        <dbReference type="ARBA" id="ARBA00022553"/>
    </source>
</evidence>
<evidence type="ECO:0000259" key="8">
    <source>
        <dbReference type="PROSITE" id="PS50110"/>
    </source>
</evidence>
<gene>
    <name evidence="9" type="ORF">ACFFMS_17135</name>
</gene>
<dbReference type="RefSeq" id="WP_379950427.1">
    <property type="nucleotide sequence ID" value="NZ_JBHMAF010000108.1"/>
</dbReference>
<evidence type="ECO:0000256" key="4">
    <source>
        <dbReference type="ARBA" id="ARBA00023125"/>
    </source>
</evidence>
<dbReference type="Gene3D" id="3.40.50.2300">
    <property type="match status" value="1"/>
</dbReference>
<dbReference type="CDD" id="cd06170">
    <property type="entry name" value="LuxR_C_like"/>
    <property type="match status" value="1"/>
</dbReference>
<dbReference type="PROSITE" id="PS50043">
    <property type="entry name" value="HTH_LUXR_2"/>
    <property type="match status" value="1"/>
</dbReference>
<organism evidence="9 10">
    <name type="scientific">Ectobacillus funiculus</name>
    <dbReference type="NCBI Taxonomy" id="137993"/>
    <lineage>
        <taxon>Bacteria</taxon>
        <taxon>Bacillati</taxon>
        <taxon>Bacillota</taxon>
        <taxon>Bacilli</taxon>
        <taxon>Bacillales</taxon>
        <taxon>Bacillaceae</taxon>
        <taxon>Ectobacillus</taxon>
    </lineage>
</organism>
<keyword evidence="2 6" id="KW-0597">Phosphoprotein</keyword>
<dbReference type="InterPro" id="IPR000792">
    <property type="entry name" value="Tscrpt_reg_LuxR_C"/>
</dbReference>
<evidence type="ECO:0000256" key="3">
    <source>
        <dbReference type="ARBA" id="ARBA00023015"/>
    </source>
</evidence>
<proteinExistence type="predicted"/>
<dbReference type="EMBL" id="JBHMAF010000108">
    <property type="protein sequence ID" value="MFB9760093.1"/>
    <property type="molecule type" value="Genomic_DNA"/>
</dbReference>
<feature type="modified residue" description="4-aspartylphosphate" evidence="6">
    <location>
        <position position="54"/>
    </location>
</feature>
<evidence type="ECO:0000256" key="5">
    <source>
        <dbReference type="ARBA" id="ARBA00023163"/>
    </source>
</evidence>
<dbReference type="PRINTS" id="PR00038">
    <property type="entry name" value="HTHLUXR"/>
</dbReference>
<dbReference type="PANTHER" id="PTHR43214:SF1">
    <property type="entry name" value="TRANSCRIPTIONAL REGULATORY PROTEIN COMA"/>
    <property type="match status" value="1"/>
</dbReference>
<dbReference type="InterPro" id="IPR039420">
    <property type="entry name" value="WalR-like"/>
</dbReference>
<keyword evidence="3" id="KW-0805">Transcription regulation</keyword>
<dbReference type="InterPro" id="IPR011006">
    <property type="entry name" value="CheY-like_superfamily"/>
</dbReference>
<comment type="subcellular location">
    <subcellularLocation>
        <location evidence="1">Cytoplasm</location>
    </subcellularLocation>
</comment>
<evidence type="ECO:0000313" key="10">
    <source>
        <dbReference type="Proteomes" id="UP001589609"/>
    </source>
</evidence>
<dbReference type="Pfam" id="PF00072">
    <property type="entry name" value="Response_reg"/>
    <property type="match status" value="1"/>
</dbReference>
<sequence>MAIRVLIVDDHVAVSQGMKAVLEHKADMIVTVLSSALETMKLVKEADFDVILLDLHMPELNGMELAQSILHEKPESKIVVWTGFDLAAHMNLLIEAGVYGFISKASSTEDIMMSITAAARGLSILPVSILRQLTKKVEGSHMKEAGEKESIQLTEKEQNLLKLIAEGLTNREISEALYMSQRAVEYALTKLFGQLGARSRTEALMKAKQYGLVSFQTL</sequence>
<dbReference type="SUPFAM" id="SSF46894">
    <property type="entry name" value="C-terminal effector domain of the bipartite response regulators"/>
    <property type="match status" value="1"/>
</dbReference>
<keyword evidence="10" id="KW-1185">Reference proteome</keyword>
<feature type="domain" description="Response regulatory" evidence="8">
    <location>
        <begin position="4"/>
        <end position="119"/>
    </location>
</feature>
<comment type="caution">
    <text evidence="9">The sequence shown here is derived from an EMBL/GenBank/DDBJ whole genome shotgun (WGS) entry which is preliminary data.</text>
</comment>
<name>A0ABV5WI53_9BACI</name>
<dbReference type="SMART" id="SM00421">
    <property type="entry name" value="HTH_LUXR"/>
    <property type="match status" value="1"/>
</dbReference>
<dbReference type="CDD" id="cd17535">
    <property type="entry name" value="REC_NarL-like"/>
    <property type="match status" value="1"/>
</dbReference>
<dbReference type="SUPFAM" id="SSF52172">
    <property type="entry name" value="CheY-like"/>
    <property type="match status" value="1"/>
</dbReference>
<dbReference type="PROSITE" id="PS50110">
    <property type="entry name" value="RESPONSE_REGULATORY"/>
    <property type="match status" value="1"/>
</dbReference>